<evidence type="ECO:0000313" key="2">
    <source>
        <dbReference type="Proteomes" id="UP001164929"/>
    </source>
</evidence>
<dbReference type="EMBL" id="JAQIZT010000007">
    <property type="protein sequence ID" value="KAJ6990128.1"/>
    <property type="molecule type" value="Genomic_DNA"/>
</dbReference>
<proteinExistence type="predicted"/>
<name>A0AAD6QGV7_9ROSI</name>
<gene>
    <name evidence="1" type="ORF">NC653_018609</name>
</gene>
<reference evidence="1" key="1">
    <citation type="journal article" date="2023" name="Mol. Ecol. Resour.">
        <title>Chromosome-level genome assembly of a triploid poplar Populus alba 'Berolinensis'.</title>
        <authorList>
            <person name="Chen S."/>
            <person name="Yu Y."/>
            <person name="Wang X."/>
            <person name="Wang S."/>
            <person name="Zhang T."/>
            <person name="Zhou Y."/>
            <person name="He R."/>
            <person name="Meng N."/>
            <person name="Wang Y."/>
            <person name="Liu W."/>
            <person name="Liu Z."/>
            <person name="Liu J."/>
            <person name="Guo Q."/>
            <person name="Huang H."/>
            <person name="Sederoff R.R."/>
            <person name="Wang G."/>
            <person name="Qu G."/>
            <person name="Chen S."/>
        </authorList>
    </citation>
    <scope>NUCLEOTIDE SEQUENCE</scope>
    <source>
        <strain evidence="1">SC-2020</strain>
    </source>
</reference>
<accession>A0AAD6QGV7</accession>
<dbReference type="Proteomes" id="UP001164929">
    <property type="component" value="Chromosome 7"/>
</dbReference>
<dbReference type="AlphaFoldDB" id="A0AAD6QGV7"/>
<evidence type="ECO:0000313" key="1">
    <source>
        <dbReference type="EMBL" id="KAJ6990128.1"/>
    </source>
</evidence>
<comment type="caution">
    <text evidence="1">The sequence shown here is derived from an EMBL/GenBank/DDBJ whole genome shotgun (WGS) entry which is preliminary data.</text>
</comment>
<sequence length="27" mass="3222">MVFEADHVFDLKTYVIHNFLIAVTRNK</sequence>
<keyword evidence="2" id="KW-1185">Reference proteome</keyword>
<organism evidence="1 2">
    <name type="scientific">Populus alba x Populus x berolinensis</name>
    <dbReference type="NCBI Taxonomy" id="444605"/>
    <lineage>
        <taxon>Eukaryota</taxon>
        <taxon>Viridiplantae</taxon>
        <taxon>Streptophyta</taxon>
        <taxon>Embryophyta</taxon>
        <taxon>Tracheophyta</taxon>
        <taxon>Spermatophyta</taxon>
        <taxon>Magnoliopsida</taxon>
        <taxon>eudicotyledons</taxon>
        <taxon>Gunneridae</taxon>
        <taxon>Pentapetalae</taxon>
        <taxon>rosids</taxon>
        <taxon>fabids</taxon>
        <taxon>Malpighiales</taxon>
        <taxon>Salicaceae</taxon>
        <taxon>Saliceae</taxon>
        <taxon>Populus</taxon>
    </lineage>
</organism>
<protein>
    <submittedName>
        <fullName evidence="1">Uncharacterized protein</fullName>
    </submittedName>
</protein>